<accession>A0A0H5QB04</accession>
<keyword evidence="1" id="KW-1133">Transmembrane helix</keyword>
<dbReference type="Proteomes" id="UP000182715">
    <property type="component" value="Unassembled WGS sequence"/>
</dbReference>
<dbReference type="EMBL" id="CVTF01000054">
    <property type="protein sequence ID" value="CRY99174.1"/>
    <property type="molecule type" value="Genomic_DNA"/>
</dbReference>
<organism evidence="2 3">
    <name type="scientific">Neisseria meningitidis serogroup B</name>
    <dbReference type="NCBI Taxonomy" id="491"/>
    <lineage>
        <taxon>Bacteria</taxon>
        <taxon>Pseudomonadati</taxon>
        <taxon>Pseudomonadota</taxon>
        <taxon>Betaproteobacteria</taxon>
        <taxon>Neisseriales</taxon>
        <taxon>Neisseriaceae</taxon>
        <taxon>Neisseria</taxon>
    </lineage>
</organism>
<proteinExistence type="predicted"/>
<reference evidence="2 3" key="1">
    <citation type="submission" date="2014-11" db="EMBL/GenBank/DDBJ databases">
        <authorList>
            <person name="Diene M.Seydina."/>
        </authorList>
    </citation>
    <scope>NUCLEOTIDE SEQUENCE [LARGE SCALE GENOMIC DNA]</scope>
    <source>
        <strain evidence="2 3">Neisseria meningitidis CHUV</strain>
    </source>
</reference>
<sequence>MLHINPFFILFVGWENSYLLIFSIKIRKFIVRCYCWQSYHVLLLMEA</sequence>
<keyword evidence="1" id="KW-0472">Membrane</keyword>
<evidence type="ECO:0000313" key="3">
    <source>
        <dbReference type="Proteomes" id="UP000182715"/>
    </source>
</evidence>
<evidence type="ECO:0000313" key="2">
    <source>
        <dbReference type="EMBL" id="CRY99174.1"/>
    </source>
</evidence>
<protein>
    <submittedName>
        <fullName evidence="2">Uncharacterized protein</fullName>
    </submittedName>
</protein>
<name>A0A0H5QB04_NEIMI</name>
<keyword evidence="1" id="KW-0812">Transmembrane</keyword>
<feature type="transmembrane region" description="Helical" evidence="1">
    <location>
        <begin position="6"/>
        <end position="24"/>
    </location>
</feature>
<dbReference type="AlphaFoldDB" id="A0A0H5QB04"/>
<evidence type="ECO:0000256" key="1">
    <source>
        <dbReference type="SAM" id="Phobius"/>
    </source>
</evidence>